<dbReference type="Proteomes" id="UP000285084">
    <property type="component" value="Unassembled WGS sequence"/>
</dbReference>
<sequence length="236" mass="26823">MVKSCPSLACKPLFIDTLILDDVIASYRAAIADQREKDVDKSTIADRTRKLHALAVKWHTILKDLTDIQQHIQHLKSLSFRISPQPHVSTPNSQLHPSSLDEALHIMESSCLFWFRWVTAYLERTNIRINLMHNLAAQRVSSETTDIALQTQRDGVSMFTLAMVTAAFLPGTFVCSVLSTVFFNFDGTVFGISQWWWILPTVAVPLTGLVMYLWFVSFRTKLSRDKAALERARGRN</sequence>
<reference evidence="2 3" key="1">
    <citation type="journal article" date="2018" name="Sci. Rep.">
        <title>Characterisation of pathogen-specific regions and novel effector candidates in Fusarium oxysporum f. sp. cepae.</title>
        <authorList>
            <person name="Armitage A.D."/>
            <person name="Taylor A."/>
            <person name="Sobczyk M.K."/>
            <person name="Baxter L."/>
            <person name="Greenfield B.P."/>
            <person name="Bates H.J."/>
            <person name="Wilson F."/>
            <person name="Jackson A.C."/>
            <person name="Ott S."/>
            <person name="Harrison R.J."/>
            <person name="Clarkson J.P."/>
        </authorList>
    </citation>
    <scope>NUCLEOTIDE SEQUENCE [LARGE SCALE GENOMIC DNA]</scope>
    <source>
        <strain evidence="2 3">Fo_A13</strain>
    </source>
</reference>
<evidence type="ECO:0000313" key="3">
    <source>
        <dbReference type="Proteomes" id="UP000285084"/>
    </source>
</evidence>
<dbReference type="Gene3D" id="1.20.58.340">
    <property type="entry name" value="Magnesium transport protein CorA, transmembrane region"/>
    <property type="match status" value="1"/>
</dbReference>
<organism evidence="2 3">
    <name type="scientific">Fusarium oxysporum</name>
    <name type="common">Fusarium vascular wilt</name>
    <dbReference type="NCBI Taxonomy" id="5507"/>
    <lineage>
        <taxon>Eukaryota</taxon>
        <taxon>Fungi</taxon>
        <taxon>Dikarya</taxon>
        <taxon>Ascomycota</taxon>
        <taxon>Pezizomycotina</taxon>
        <taxon>Sordariomycetes</taxon>
        <taxon>Hypocreomycetidae</taxon>
        <taxon>Hypocreales</taxon>
        <taxon>Nectriaceae</taxon>
        <taxon>Fusarium</taxon>
        <taxon>Fusarium oxysporum species complex</taxon>
    </lineage>
</organism>
<protein>
    <submittedName>
        <fullName evidence="2">Uncharacterized protein</fullName>
    </submittedName>
</protein>
<dbReference type="EMBL" id="MRCX01000119">
    <property type="protein sequence ID" value="RKK71205.1"/>
    <property type="molecule type" value="Genomic_DNA"/>
</dbReference>
<name>A0A420MT40_FUSOX</name>
<evidence type="ECO:0000256" key="1">
    <source>
        <dbReference type="SAM" id="Phobius"/>
    </source>
</evidence>
<feature type="transmembrane region" description="Helical" evidence="1">
    <location>
        <begin position="195"/>
        <end position="216"/>
    </location>
</feature>
<keyword evidence="1" id="KW-0472">Membrane</keyword>
<keyword evidence="1" id="KW-1133">Transmembrane helix</keyword>
<keyword evidence="1" id="KW-0812">Transmembrane</keyword>
<gene>
    <name evidence="2" type="ORF">BFJ69_g11149</name>
</gene>
<dbReference type="AlphaFoldDB" id="A0A420MT40"/>
<feature type="transmembrane region" description="Helical" evidence="1">
    <location>
        <begin position="159"/>
        <end position="183"/>
    </location>
</feature>
<accession>A0A420MT40</accession>
<proteinExistence type="predicted"/>
<evidence type="ECO:0000313" key="2">
    <source>
        <dbReference type="EMBL" id="RKK71205.1"/>
    </source>
</evidence>
<comment type="caution">
    <text evidence="2">The sequence shown here is derived from an EMBL/GenBank/DDBJ whole genome shotgun (WGS) entry which is preliminary data.</text>
</comment>